<keyword evidence="2" id="KW-0812">Transmembrane</keyword>
<evidence type="ECO:0000313" key="3">
    <source>
        <dbReference type="EMBL" id="KAL3759492.1"/>
    </source>
</evidence>
<evidence type="ECO:0000256" key="1">
    <source>
        <dbReference type="SAM" id="MobiDB-lite"/>
    </source>
</evidence>
<proteinExistence type="predicted"/>
<feature type="region of interest" description="Disordered" evidence="1">
    <location>
        <begin position="408"/>
        <end position="538"/>
    </location>
</feature>
<feature type="compositionally biased region" description="Low complexity" evidence="1">
    <location>
        <begin position="505"/>
        <end position="538"/>
    </location>
</feature>
<dbReference type="EMBL" id="JALLBG020000200">
    <property type="protein sequence ID" value="KAL3759492.1"/>
    <property type="molecule type" value="Genomic_DNA"/>
</dbReference>
<gene>
    <name evidence="3" type="ORF">ACHAWU_000791</name>
</gene>
<evidence type="ECO:0000256" key="2">
    <source>
        <dbReference type="SAM" id="Phobius"/>
    </source>
</evidence>
<keyword evidence="2" id="KW-1133">Transmembrane helix</keyword>
<protein>
    <submittedName>
        <fullName evidence="3">Uncharacterized protein</fullName>
    </submittedName>
</protein>
<dbReference type="Proteomes" id="UP001530293">
    <property type="component" value="Unassembled WGS sequence"/>
</dbReference>
<name>A0ABD3M775_9STRA</name>
<sequence>MAANRETLEPGLIVGFGAEEEMLQHHGHDDPHVSVNENQQDDFSRSSVSSITNDCAQNSYHARRGKALVGYSYHGEDEDIPTFRSRKYKCAEHTASQANGRQIRSQNHHRPASSNGEFVDHPSMITIIPPPAAANPAGATPPQQKVERGIKGRRLPWYHMSNQYHFKTHSITDPTISSTPPMTPERNSLCTNFPRKHTTPGAAAVPFSFPSSSIPLQQAEDGQSVVGARSIERRGSDADSDSLGCTIGRSSTHSVAGFGSFVYQKVKESSRRKKLLLVFIAVVTVTAFSAAVVGLLKGTGSHSDRSMNPSFLPEDYFSEHLPSTEPTVKPTPVSNDKNLNMFAPSASLAAGSTNSITLLPTSSLKPRNDPTRNPSTNDLVNQFLNLTSGSWPPISQQPTNATTSMSFIRQNASQSPSTQRPTRRPTEKPTTQPTRNPSFKPSTLPPISVEPTDDPSMKPSPSPIVAIPPTVFPSIKTESPVTEAPTDTPETDDPKTEKPTDEELSSTSSSSSGSTEASATSASSSSGSSATASSSSSSLLIIPPSISNYKNATGQASPTMLALGEMPST</sequence>
<accession>A0ABD3M775</accession>
<keyword evidence="4" id="KW-1185">Reference proteome</keyword>
<comment type="caution">
    <text evidence="3">The sequence shown here is derived from an EMBL/GenBank/DDBJ whole genome shotgun (WGS) entry which is preliminary data.</text>
</comment>
<organism evidence="3 4">
    <name type="scientific">Discostella pseudostelligera</name>
    <dbReference type="NCBI Taxonomy" id="259834"/>
    <lineage>
        <taxon>Eukaryota</taxon>
        <taxon>Sar</taxon>
        <taxon>Stramenopiles</taxon>
        <taxon>Ochrophyta</taxon>
        <taxon>Bacillariophyta</taxon>
        <taxon>Coscinodiscophyceae</taxon>
        <taxon>Thalassiosirophycidae</taxon>
        <taxon>Stephanodiscales</taxon>
        <taxon>Stephanodiscaceae</taxon>
        <taxon>Discostella</taxon>
    </lineage>
</organism>
<dbReference type="AlphaFoldDB" id="A0ABD3M775"/>
<feature type="transmembrane region" description="Helical" evidence="2">
    <location>
        <begin position="275"/>
        <end position="296"/>
    </location>
</feature>
<keyword evidence="2" id="KW-0472">Membrane</keyword>
<feature type="region of interest" description="Disordered" evidence="1">
    <location>
        <begin position="299"/>
        <end position="339"/>
    </location>
</feature>
<feature type="region of interest" description="Disordered" evidence="1">
    <location>
        <begin position="94"/>
        <end position="117"/>
    </location>
</feature>
<feature type="compositionally biased region" description="Polar residues" evidence="1">
    <location>
        <begin position="94"/>
        <end position="105"/>
    </location>
</feature>
<feature type="compositionally biased region" description="Polar residues" evidence="1">
    <location>
        <begin position="408"/>
        <end position="417"/>
    </location>
</feature>
<reference evidence="3 4" key="1">
    <citation type="submission" date="2024-10" db="EMBL/GenBank/DDBJ databases">
        <title>Updated reference genomes for cyclostephanoid diatoms.</title>
        <authorList>
            <person name="Roberts W.R."/>
            <person name="Alverson A.J."/>
        </authorList>
    </citation>
    <scope>NUCLEOTIDE SEQUENCE [LARGE SCALE GENOMIC DNA]</scope>
    <source>
        <strain evidence="3 4">AJA232-27</strain>
    </source>
</reference>
<feature type="compositionally biased region" description="Basic and acidic residues" evidence="1">
    <location>
        <begin position="492"/>
        <end position="501"/>
    </location>
</feature>
<feature type="region of interest" description="Disordered" evidence="1">
    <location>
        <begin position="358"/>
        <end position="379"/>
    </location>
</feature>
<evidence type="ECO:0000313" key="4">
    <source>
        <dbReference type="Proteomes" id="UP001530293"/>
    </source>
</evidence>